<feature type="transmembrane region" description="Helical" evidence="1">
    <location>
        <begin position="187"/>
        <end position="210"/>
    </location>
</feature>
<accession>A0ABQ8Y2Q8</accession>
<organism evidence="2 3">
    <name type="scientific">Anaeramoeba flamelloides</name>
    <dbReference type="NCBI Taxonomy" id="1746091"/>
    <lineage>
        <taxon>Eukaryota</taxon>
        <taxon>Metamonada</taxon>
        <taxon>Anaeramoebidae</taxon>
        <taxon>Anaeramoeba</taxon>
    </lineage>
</organism>
<protein>
    <recommendedName>
        <fullName evidence="4">Sulfatase N-terminal domain-containing protein</fullName>
    </recommendedName>
</protein>
<gene>
    <name evidence="2" type="ORF">M0813_25773</name>
</gene>
<evidence type="ECO:0000256" key="1">
    <source>
        <dbReference type="SAM" id="Phobius"/>
    </source>
</evidence>
<keyword evidence="1" id="KW-0472">Membrane</keyword>
<keyword evidence="3" id="KW-1185">Reference proteome</keyword>
<proteinExistence type="predicted"/>
<reference evidence="2" key="1">
    <citation type="submission" date="2022-08" db="EMBL/GenBank/DDBJ databases">
        <title>Novel sulfate-reducing endosymbionts in the free-living metamonad Anaeramoeba.</title>
        <authorList>
            <person name="Jerlstrom-Hultqvist J."/>
            <person name="Cepicka I."/>
            <person name="Gallot-Lavallee L."/>
            <person name="Salas-Leiva D."/>
            <person name="Curtis B.A."/>
            <person name="Zahonova K."/>
            <person name="Pipaliya S."/>
            <person name="Dacks J."/>
            <person name="Roger A.J."/>
        </authorList>
    </citation>
    <scope>NUCLEOTIDE SEQUENCE</scope>
    <source>
        <strain evidence="2">Schooner1</strain>
    </source>
</reference>
<dbReference type="PANTHER" id="PTHR10974">
    <property type="entry name" value="FI08016P-RELATED"/>
    <property type="match status" value="1"/>
</dbReference>
<dbReference type="EMBL" id="JAOAOG010000232">
    <property type="protein sequence ID" value="KAJ6238549.1"/>
    <property type="molecule type" value="Genomic_DNA"/>
</dbReference>
<dbReference type="InterPro" id="IPR004245">
    <property type="entry name" value="DUF229"/>
</dbReference>
<sequence length="758" mass="89028">MILTSLLVCTIFLVTSLFQFLFFGSKLSKSFQIGDEDEQSLYLYVKYCLQWFLFYPILISVAILLQEFAFNTYLNSCLEKNVVQSGLEPIDLTKHLSPNLRTILQKKGSQKIIIQCVVAHYKTLLNYPVVLSSLNSSTSIQFKIQLFLLIFVIEMLGSCYYLITKNFLASALFKISLFLFFRGKLNLFTHFSFSFHIFSLIILIVLLLYFEKSIPINKEHDNNLQKRNINNGYEEKDISGLGKENDKEIEKEKGREIEIEKELEHFFKNDELDKHETENPMEKGTNQKITFGNEKKKQEQQIKRDFLIPTIIVLILFILTSVVLLISINALKKQDFSKNDYCESNTFLSVDPEAKIITIEKCAGDVEIEKREYLSKNKYLVHERIRNEFVYQLPKTNAENIVIHFKCLDYFGEFVQIYPVMPDIRSDPSKDYNKIYNKLTGEMRPNILLLFLSRTSRLSFKENLHNTQETLLDLESKKLIKYWDFKGYRTASQSTEQNQQMIFSGQSKNIHHNHRGWIWNYFNKNYGYYTSVIDQKCLSNNSFPFNLKTPISDLKFLDQKLFTPFCDGSWLQPNELIQQGKEPRCLYGKNGHNFVFNYIKQNFENKFFAKYSKFILAFFYESFDENQSLLQTIDFDLSQFIYEFVTEKRYQNTVLLLLSEDGVDYGINSYKNHKYPLLQIIIPTETLSVIPEMGNDLGDNVKKKIINKDLYNTLLHMGDYPESMYYRLKVPSLLNGITRRSCEQVGLRGEFCKAWEKN</sequence>
<evidence type="ECO:0000313" key="3">
    <source>
        <dbReference type="Proteomes" id="UP001150062"/>
    </source>
</evidence>
<feature type="transmembrane region" description="Helical" evidence="1">
    <location>
        <begin position="146"/>
        <end position="163"/>
    </location>
</feature>
<evidence type="ECO:0000313" key="2">
    <source>
        <dbReference type="EMBL" id="KAJ6238549.1"/>
    </source>
</evidence>
<keyword evidence="1" id="KW-0812">Transmembrane</keyword>
<dbReference type="Proteomes" id="UP001150062">
    <property type="component" value="Unassembled WGS sequence"/>
</dbReference>
<evidence type="ECO:0008006" key="4">
    <source>
        <dbReference type="Google" id="ProtNLM"/>
    </source>
</evidence>
<keyword evidence="1" id="KW-1133">Transmembrane helix</keyword>
<feature type="transmembrane region" description="Helical" evidence="1">
    <location>
        <begin position="43"/>
        <end position="65"/>
    </location>
</feature>
<dbReference type="PANTHER" id="PTHR10974:SF1">
    <property type="entry name" value="FI08016P-RELATED"/>
    <property type="match status" value="1"/>
</dbReference>
<name>A0ABQ8Y2Q8_9EUKA</name>
<comment type="caution">
    <text evidence="2">The sequence shown here is derived from an EMBL/GenBank/DDBJ whole genome shotgun (WGS) entry which is preliminary data.</text>
</comment>
<feature type="transmembrane region" description="Helical" evidence="1">
    <location>
        <begin position="306"/>
        <end position="328"/>
    </location>
</feature>